<dbReference type="Proteomes" id="UP001174909">
    <property type="component" value="Unassembled WGS sequence"/>
</dbReference>
<evidence type="ECO:0000313" key="2">
    <source>
        <dbReference type="EMBL" id="CAI8026703.1"/>
    </source>
</evidence>
<proteinExistence type="predicted"/>
<keyword evidence="1" id="KW-0812">Transmembrane</keyword>
<keyword evidence="1" id="KW-1133">Transmembrane helix</keyword>
<evidence type="ECO:0000256" key="1">
    <source>
        <dbReference type="SAM" id="Phobius"/>
    </source>
</evidence>
<comment type="caution">
    <text evidence="2">The sequence shown here is derived from an EMBL/GenBank/DDBJ whole genome shotgun (WGS) entry which is preliminary data.</text>
</comment>
<dbReference type="AlphaFoldDB" id="A0AA35SCL3"/>
<organism evidence="2 3">
    <name type="scientific">Geodia barretti</name>
    <name type="common">Barrett's horny sponge</name>
    <dbReference type="NCBI Taxonomy" id="519541"/>
    <lineage>
        <taxon>Eukaryota</taxon>
        <taxon>Metazoa</taxon>
        <taxon>Porifera</taxon>
        <taxon>Demospongiae</taxon>
        <taxon>Heteroscleromorpha</taxon>
        <taxon>Tetractinellida</taxon>
        <taxon>Astrophorina</taxon>
        <taxon>Geodiidae</taxon>
        <taxon>Geodia</taxon>
    </lineage>
</organism>
<sequence>SKRRNPHSFQNAVNTHQCFFVCTFAWPLVKTGNNTKFEMLACLLLYVIFSTVHSLMHADQVATYNQNEDTHVRKG</sequence>
<protein>
    <submittedName>
        <fullName evidence="2">Uncharacterized protein</fullName>
    </submittedName>
</protein>
<feature type="non-terminal residue" evidence="2">
    <location>
        <position position="1"/>
    </location>
</feature>
<accession>A0AA35SCL3</accession>
<evidence type="ECO:0000313" key="3">
    <source>
        <dbReference type="Proteomes" id="UP001174909"/>
    </source>
</evidence>
<name>A0AA35SCL3_GEOBA</name>
<dbReference type="EMBL" id="CASHTH010002227">
    <property type="protein sequence ID" value="CAI8026703.1"/>
    <property type="molecule type" value="Genomic_DNA"/>
</dbReference>
<keyword evidence="1" id="KW-0472">Membrane</keyword>
<gene>
    <name evidence="2" type="ORF">GBAR_LOCUS15313</name>
</gene>
<feature type="transmembrane region" description="Helical" evidence="1">
    <location>
        <begin position="37"/>
        <end position="56"/>
    </location>
</feature>
<reference evidence="2" key="1">
    <citation type="submission" date="2023-03" db="EMBL/GenBank/DDBJ databases">
        <authorList>
            <person name="Steffen K."/>
            <person name="Cardenas P."/>
        </authorList>
    </citation>
    <scope>NUCLEOTIDE SEQUENCE</scope>
</reference>
<keyword evidence="3" id="KW-1185">Reference proteome</keyword>